<dbReference type="SUPFAM" id="SSF47699">
    <property type="entry name" value="Bifunctional inhibitor/lipid-transfer protein/seed storage 2S albumin"/>
    <property type="match status" value="1"/>
</dbReference>
<keyword evidence="1" id="KW-0813">Transport</keyword>
<reference evidence="5" key="1">
    <citation type="submission" date="2023-10" db="EMBL/GenBank/DDBJ databases">
        <title>Chromosome-level genome of the transformable northern wattle, Acacia crassicarpa.</title>
        <authorList>
            <person name="Massaro I."/>
            <person name="Sinha N.R."/>
            <person name="Poethig S."/>
            <person name="Leichty A.R."/>
        </authorList>
    </citation>
    <scope>NUCLEOTIDE SEQUENCE</scope>
    <source>
        <strain evidence="5">Acra3RX</strain>
        <tissue evidence="5">Leaf</tissue>
    </source>
</reference>
<feature type="domain" description="Bifunctional inhibitor/plant lipid transfer protein/seed storage helical" evidence="4">
    <location>
        <begin position="34"/>
        <end position="99"/>
    </location>
</feature>
<dbReference type="EMBL" id="JAWXYG010000001">
    <property type="protein sequence ID" value="KAK4284173.1"/>
    <property type="molecule type" value="Genomic_DNA"/>
</dbReference>
<evidence type="ECO:0000313" key="6">
    <source>
        <dbReference type="Proteomes" id="UP001293593"/>
    </source>
</evidence>
<evidence type="ECO:0000313" key="5">
    <source>
        <dbReference type="EMBL" id="KAK4284173.1"/>
    </source>
</evidence>
<evidence type="ECO:0000259" key="4">
    <source>
        <dbReference type="SMART" id="SM00499"/>
    </source>
</evidence>
<dbReference type="Gene3D" id="1.10.110.10">
    <property type="entry name" value="Plant lipid-transfer and hydrophobic proteins"/>
    <property type="match status" value="1"/>
</dbReference>
<evidence type="ECO:0000256" key="1">
    <source>
        <dbReference type="ARBA" id="ARBA00022448"/>
    </source>
</evidence>
<dbReference type="AlphaFoldDB" id="A0AAE1N6J7"/>
<gene>
    <name evidence="5" type="ORF">QN277_001041</name>
</gene>
<dbReference type="Pfam" id="PF00234">
    <property type="entry name" value="Tryp_alpha_amyl"/>
    <property type="match status" value="1"/>
</dbReference>
<dbReference type="InterPro" id="IPR016140">
    <property type="entry name" value="Bifunc_inhib/LTP/seed_store"/>
</dbReference>
<dbReference type="InterPro" id="IPR033872">
    <property type="entry name" value="nsLTP2"/>
</dbReference>
<name>A0AAE1N6J7_9FABA</name>
<dbReference type="Proteomes" id="UP001293593">
    <property type="component" value="Unassembled WGS sequence"/>
</dbReference>
<dbReference type="InterPro" id="IPR036312">
    <property type="entry name" value="Bifun_inhib/LTP/seed_sf"/>
</dbReference>
<dbReference type="GO" id="GO:0006869">
    <property type="term" value="P:lipid transport"/>
    <property type="evidence" value="ECO:0007669"/>
    <property type="project" value="InterPro"/>
</dbReference>
<accession>A0AAE1N6J7</accession>
<comment type="caution">
    <text evidence="5">The sequence shown here is derived from an EMBL/GenBank/DDBJ whole genome shotgun (WGS) entry which is preliminary data.</text>
</comment>
<dbReference type="GO" id="GO:0008289">
    <property type="term" value="F:lipid binding"/>
    <property type="evidence" value="ECO:0007669"/>
    <property type="project" value="UniProtKB-KW"/>
</dbReference>
<keyword evidence="3" id="KW-0732">Signal</keyword>
<feature type="signal peptide" evidence="3">
    <location>
        <begin position="1"/>
        <end position="31"/>
    </location>
</feature>
<dbReference type="PANTHER" id="PTHR33214:SF51">
    <property type="entry name" value="BIFUNCTIONAL INHIBITOR_PLANT LIPID TRANSFER PROTEIN_SEED STORAGE HELICAL DOMAIN-CONTAINING PROTEIN"/>
    <property type="match status" value="1"/>
</dbReference>
<evidence type="ECO:0000256" key="3">
    <source>
        <dbReference type="SAM" id="SignalP"/>
    </source>
</evidence>
<protein>
    <recommendedName>
        <fullName evidence="4">Bifunctional inhibitor/plant lipid transfer protein/seed storage helical domain-containing protein</fullName>
    </recommendedName>
</protein>
<keyword evidence="2" id="KW-0446">Lipid-binding</keyword>
<proteinExistence type="predicted"/>
<keyword evidence="6" id="KW-1185">Reference proteome</keyword>
<organism evidence="5 6">
    <name type="scientific">Acacia crassicarpa</name>
    <name type="common">northern wattle</name>
    <dbReference type="NCBI Taxonomy" id="499986"/>
    <lineage>
        <taxon>Eukaryota</taxon>
        <taxon>Viridiplantae</taxon>
        <taxon>Streptophyta</taxon>
        <taxon>Embryophyta</taxon>
        <taxon>Tracheophyta</taxon>
        <taxon>Spermatophyta</taxon>
        <taxon>Magnoliopsida</taxon>
        <taxon>eudicotyledons</taxon>
        <taxon>Gunneridae</taxon>
        <taxon>Pentapetalae</taxon>
        <taxon>rosids</taxon>
        <taxon>fabids</taxon>
        <taxon>Fabales</taxon>
        <taxon>Fabaceae</taxon>
        <taxon>Caesalpinioideae</taxon>
        <taxon>mimosoid clade</taxon>
        <taxon>Acacieae</taxon>
        <taxon>Acacia</taxon>
    </lineage>
</organism>
<evidence type="ECO:0000256" key="2">
    <source>
        <dbReference type="ARBA" id="ARBA00023121"/>
    </source>
</evidence>
<dbReference type="SMART" id="SM00499">
    <property type="entry name" value="AAI"/>
    <property type="match status" value="1"/>
</dbReference>
<dbReference type="CDD" id="cd01959">
    <property type="entry name" value="nsLTP2"/>
    <property type="match status" value="1"/>
</dbReference>
<dbReference type="PANTHER" id="PTHR33214">
    <property type="entry name" value="BIFUNCTIONAL INHIBITOR/LIPID-TRANSFER PROTEIN/SEED STORAGE 2S ALBUMIN SUPERFAMILY PROTEIN"/>
    <property type="match status" value="1"/>
</dbReference>
<sequence length="99" mass="10415">MAMKKMMSVMSLMVMVALILAAVELPHMAEAVTCSPLSLSPCAGAISSSAPPSSLCCQRLKEQKPCLCGYLKNPSLRQYVNSPGAKKIASSCGVPLPRC</sequence>
<feature type="chain" id="PRO_5042271523" description="Bifunctional inhibitor/plant lipid transfer protein/seed storage helical domain-containing protein" evidence="3">
    <location>
        <begin position="32"/>
        <end position="99"/>
    </location>
</feature>